<feature type="compositionally biased region" description="Low complexity" evidence="2">
    <location>
        <begin position="1341"/>
        <end position="1354"/>
    </location>
</feature>
<feature type="compositionally biased region" description="Polar residues" evidence="2">
    <location>
        <begin position="201"/>
        <end position="218"/>
    </location>
</feature>
<feature type="compositionally biased region" description="Acidic residues" evidence="2">
    <location>
        <begin position="1032"/>
        <end position="1047"/>
    </location>
</feature>
<keyword evidence="6" id="KW-1185">Reference proteome</keyword>
<feature type="compositionally biased region" description="Basic and acidic residues" evidence="2">
    <location>
        <begin position="1589"/>
        <end position="1608"/>
    </location>
</feature>
<dbReference type="SUPFAM" id="SSF50156">
    <property type="entry name" value="PDZ domain-like"/>
    <property type="match status" value="5"/>
</dbReference>
<protein>
    <recommendedName>
        <fullName evidence="3">PDZ domain-containing protein</fullName>
    </recommendedName>
</protein>
<dbReference type="RefSeq" id="XP_005841946.1">
    <property type="nucleotide sequence ID" value="XM_005841889.1"/>
</dbReference>
<dbReference type="PaxDb" id="55529-EKX54966"/>
<reference evidence="4 6" key="1">
    <citation type="journal article" date="2012" name="Nature">
        <title>Algal genomes reveal evolutionary mosaicism and the fate of nucleomorphs.</title>
        <authorList>
            <consortium name="DOE Joint Genome Institute"/>
            <person name="Curtis B.A."/>
            <person name="Tanifuji G."/>
            <person name="Burki F."/>
            <person name="Gruber A."/>
            <person name="Irimia M."/>
            <person name="Maruyama S."/>
            <person name="Arias M.C."/>
            <person name="Ball S.G."/>
            <person name="Gile G.H."/>
            <person name="Hirakawa Y."/>
            <person name="Hopkins J.F."/>
            <person name="Kuo A."/>
            <person name="Rensing S.A."/>
            <person name="Schmutz J."/>
            <person name="Symeonidi A."/>
            <person name="Elias M."/>
            <person name="Eveleigh R.J."/>
            <person name="Herman E.K."/>
            <person name="Klute M.J."/>
            <person name="Nakayama T."/>
            <person name="Obornik M."/>
            <person name="Reyes-Prieto A."/>
            <person name="Armbrust E.V."/>
            <person name="Aves S.J."/>
            <person name="Beiko R.G."/>
            <person name="Coutinho P."/>
            <person name="Dacks J.B."/>
            <person name="Durnford D.G."/>
            <person name="Fast N.M."/>
            <person name="Green B.R."/>
            <person name="Grisdale C.J."/>
            <person name="Hempel F."/>
            <person name="Henrissat B."/>
            <person name="Hoppner M.P."/>
            <person name="Ishida K."/>
            <person name="Kim E."/>
            <person name="Koreny L."/>
            <person name="Kroth P.G."/>
            <person name="Liu Y."/>
            <person name="Malik S.B."/>
            <person name="Maier U.G."/>
            <person name="McRose D."/>
            <person name="Mock T."/>
            <person name="Neilson J.A."/>
            <person name="Onodera N.T."/>
            <person name="Poole A.M."/>
            <person name="Pritham E.J."/>
            <person name="Richards T.A."/>
            <person name="Rocap G."/>
            <person name="Roy S.W."/>
            <person name="Sarai C."/>
            <person name="Schaack S."/>
            <person name="Shirato S."/>
            <person name="Slamovits C.H."/>
            <person name="Spencer D.F."/>
            <person name="Suzuki S."/>
            <person name="Worden A.Z."/>
            <person name="Zauner S."/>
            <person name="Barry K."/>
            <person name="Bell C."/>
            <person name="Bharti A.K."/>
            <person name="Crow J.A."/>
            <person name="Grimwood J."/>
            <person name="Kramer R."/>
            <person name="Lindquist E."/>
            <person name="Lucas S."/>
            <person name="Salamov A."/>
            <person name="McFadden G.I."/>
            <person name="Lane C.E."/>
            <person name="Keeling P.J."/>
            <person name="Gray M.W."/>
            <person name="Grigoriev I.V."/>
            <person name="Archibald J.M."/>
        </authorList>
    </citation>
    <scope>NUCLEOTIDE SEQUENCE</scope>
    <source>
        <strain evidence="4 6">CCMP2712</strain>
    </source>
</reference>
<gene>
    <name evidence="4" type="ORF">GUITHDRAFT_99612</name>
</gene>
<feature type="compositionally biased region" description="Polar residues" evidence="2">
    <location>
        <begin position="1609"/>
        <end position="1618"/>
    </location>
</feature>
<feature type="region of interest" description="Disordered" evidence="2">
    <location>
        <begin position="1"/>
        <end position="38"/>
    </location>
</feature>
<dbReference type="Pfam" id="PF17820">
    <property type="entry name" value="PDZ_6"/>
    <property type="match status" value="1"/>
</dbReference>
<reference evidence="5" key="3">
    <citation type="submission" date="2016-03" db="UniProtKB">
        <authorList>
            <consortium name="EnsemblProtists"/>
        </authorList>
    </citation>
    <scope>IDENTIFICATION</scope>
</reference>
<dbReference type="Pfam" id="PF00595">
    <property type="entry name" value="PDZ"/>
    <property type="match status" value="2"/>
</dbReference>
<feature type="domain" description="PDZ" evidence="3">
    <location>
        <begin position="1046"/>
        <end position="1104"/>
    </location>
</feature>
<evidence type="ECO:0000313" key="6">
    <source>
        <dbReference type="Proteomes" id="UP000011087"/>
    </source>
</evidence>
<dbReference type="GO" id="GO:0007165">
    <property type="term" value="P:signal transduction"/>
    <property type="evidence" value="ECO:0007669"/>
    <property type="project" value="TreeGrafter"/>
</dbReference>
<evidence type="ECO:0000313" key="4">
    <source>
        <dbReference type="EMBL" id="EKX54966.1"/>
    </source>
</evidence>
<proteinExistence type="predicted"/>
<dbReference type="PANTHER" id="PTHR32060">
    <property type="entry name" value="TAIL-SPECIFIC PROTEASE"/>
    <property type="match status" value="1"/>
</dbReference>
<feature type="region of interest" description="Disordered" evidence="2">
    <location>
        <begin position="419"/>
        <end position="534"/>
    </location>
</feature>
<feature type="region of interest" description="Disordered" evidence="2">
    <location>
        <begin position="119"/>
        <end position="385"/>
    </location>
</feature>
<reference evidence="6" key="2">
    <citation type="submission" date="2012-11" db="EMBL/GenBank/DDBJ databases">
        <authorList>
            <person name="Kuo A."/>
            <person name="Curtis B.A."/>
            <person name="Tanifuji G."/>
            <person name="Burki F."/>
            <person name="Gruber A."/>
            <person name="Irimia M."/>
            <person name="Maruyama S."/>
            <person name="Arias M.C."/>
            <person name="Ball S.G."/>
            <person name="Gile G.H."/>
            <person name="Hirakawa Y."/>
            <person name="Hopkins J.F."/>
            <person name="Rensing S.A."/>
            <person name="Schmutz J."/>
            <person name="Symeonidi A."/>
            <person name="Elias M."/>
            <person name="Eveleigh R.J."/>
            <person name="Herman E.K."/>
            <person name="Klute M.J."/>
            <person name="Nakayama T."/>
            <person name="Obornik M."/>
            <person name="Reyes-Prieto A."/>
            <person name="Armbrust E.V."/>
            <person name="Aves S.J."/>
            <person name="Beiko R.G."/>
            <person name="Coutinho P."/>
            <person name="Dacks J.B."/>
            <person name="Durnford D.G."/>
            <person name="Fast N.M."/>
            <person name="Green B.R."/>
            <person name="Grisdale C."/>
            <person name="Hempe F."/>
            <person name="Henrissat B."/>
            <person name="Hoppner M.P."/>
            <person name="Ishida K.-I."/>
            <person name="Kim E."/>
            <person name="Koreny L."/>
            <person name="Kroth P.G."/>
            <person name="Liu Y."/>
            <person name="Malik S.-B."/>
            <person name="Maier U.G."/>
            <person name="McRose D."/>
            <person name="Mock T."/>
            <person name="Neilson J.A."/>
            <person name="Onodera N.T."/>
            <person name="Poole A.M."/>
            <person name="Pritham E.J."/>
            <person name="Richards T.A."/>
            <person name="Rocap G."/>
            <person name="Roy S.W."/>
            <person name="Sarai C."/>
            <person name="Schaack S."/>
            <person name="Shirato S."/>
            <person name="Slamovits C.H."/>
            <person name="Spencer D.F."/>
            <person name="Suzuki S."/>
            <person name="Worden A.Z."/>
            <person name="Zauner S."/>
            <person name="Barry K."/>
            <person name="Bell C."/>
            <person name="Bharti A.K."/>
            <person name="Crow J.A."/>
            <person name="Grimwood J."/>
            <person name="Kramer R."/>
            <person name="Lindquist E."/>
            <person name="Lucas S."/>
            <person name="Salamov A."/>
            <person name="McFadden G.I."/>
            <person name="Lane C.E."/>
            <person name="Keeling P.J."/>
            <person name="Gray M.W."/>
            <person name="Grigoriev I.V."/>
            <person name="Archibald J.M."/>
        </authorList>
    </citation>
    <scope>NUCLEOTIDE SEQUENCE</scope>
    <source>
        <strain evidence="6">CCMP2712</strain>
    </source>
</reference>
<organism evidence="4">
    <name type="scientific">Guillardia theta (strain CCMP2712)</name>
    <name type="common">Cryptophyte</name>
    <dbReference type="NCBI Taxonomy" id="905079"/>
    <lineage>
        <taxon>Eukaryota</taxon>
        <taxon>Cryptophyceae</taxon>
        <taxon>Pyrenomonadales</taxon>
        <taxon>Geminigeraceae</taxon>
        <taxon>Guillardia</taxon>
    </lineage>
</organism>
<dbReference type="Gene3D" id="2.30.42.10">
    <property type="match status" value="4"/>
</dbReference>
<dbReference type="Proteomes" id="UP000011087">
    <property type="component" value="Unassembled WGS sequence"/>
</dbReference>
<dbReference type="InterPro" id="IPR001478">
    <property type="entry name" value="PDZ"/>
</dbReference>
<feature type="compositionally biased region" description="Basic and acidic residues" evidence="2">
    <location>
        <begin position="1288"/>
        <end position="1301"/>
    </location>
</feature>
<feature type="region of interest" description="Disordered" evidence="2">
    <location>
        <begin position="1261"/>
        <end position="1301"/>
    </location>
</feature>
<dbReference type="PANTHER" id="PTHR32060:SF30">
    <property type="entry name" value="CARBOXY-TERMINAL PROCESSING PROTEASE CTPA"/>
    <property type="match status" value="1"/>
</dbReference>
<dbReference type="PROSITE" id="PS50106">
    <property type="entry name" value="PDZ"/>
    <property type="match status" value="3"/>
</dbReference>
<feature type="compositionally biased region" description="Basic and acidic residues" evidence="2">
    <location>
        <begin position="504"/>
        <end position="518"/>
    </location>
</feature>
<accession>L1K2B2</accession>
<dbReference type="GeneID" id="17311645"/>
<feature type="coiled-coil region" evidence="1">
    <location>
        <begin position="777"/>
        <end position="929"/>
    </location>
</feature>
<feature type="compositionally biased region" description="Basic and acidic residues" evidence="2">
    <location>
        <begin position="371"/>
        <end position="382"/>
    </location>
</feature>
<dbReference type="InterPro" id="IPR041489">
    <property type="entry name" value="PDZ_6"/>
</dbReference>
<evidence type="ECO:0000256" key="2">
    <source>
        <dbReference type="SAM" id="MobiDB-lite"/>
    </source>
</evidence>
<dbReference type="GO" id="GO:0004175">
    <property type="term" value="F:endopeptidase activity"/>
    <property type="evidence" value="ECO:0007669"/>
    <property type="project" value="TreeGrafter"/>
</dbReference>
<dbReference type="SMART" id="SM00228">
    <property type="entry name" value="PDZ"/>
    <property type="match status" value="5"/>
</dbReference>
<feature type="region of interest" description="Disordered" evidence="2">
    <location>
        <begin position="1588"/>
        <end position="1624"/>
    </location>
</feature>
<feature type="compositionally biased region" description="Basic and acidic residues" evidence="2">
    <location>
        <begin position="459"/>
        <end position="469"/>
    </location>
</feature>
<dbReference type="EMBL" id="JH992966">
    <property type="protein sequence ID" value="EKX54966.1"/>
    <property type="molecule type" value="Genomic_DNA"/>
</dbReference>
<feature type="compositionally biased region" description="Basic and acidic residues" evidence="2">
    <location>
        <begin position="1001"/>
        <end position="1011"/>
    </location>
</feature>
<evidence type="ECO:0000313" key="5">
    <source>
        <dbReference type="EnsemblProtists" id="EKX54966"/>
    </source>
</evidence>
<dbReference type="KEGG" id="gtt:GUITHDRAFT_99612"/>
<feature type="domain" description="PDZ" evidence="3">
    <location>
        <begin position="1487"/>
        <end position="1554"/>
    </location>
</feature>
<evidence type="ECO:0000256" key="1">
    <source>
        <dbReference type="SAM" id="Coils"/>
    </source>
</evidence>
<feature type="compositionally biased region" description="Polar residues" evidence="2">
    <location>
        <begin position="137"/>
        <end position="179"/>
    </location>
</feature>
<keyword evidence="1" id="KW-0175">Coiled coil</keyword>
<dbReference type="EnsemblProtists" id="EKX54966">
    <property type="protein sequence ID" value="EKX54966"/>
    <property type="gene ID" value="GUITHDRAFT_99612"/>
</dbReference>
<feature type="region of interest" description="Disordered" evidence="2">
    <location>
        <begin position="1001"/>
        <end position="1048"/>
    </location>
</feature>
<dbReference type="OrthoDB" id="6281275at2759"/>
<dbReference type="STRING" id="905079.L1K2B2"/>
<feature type="region of interest" description="Disordered" evidence="2">
    <location>
        <begin position="1341"/>
        <end position="1369"/>
    </location>
</feature>
<evidence type="ECO:0000259" key="3">
    <source>
        <dbReference type="PROSITE" id="PS50106"/>
    </source>
</evidence>
<name>L1K2B2_GUITC</name>
<feature type="domain" description="PDZ" evidence="3">
    <location>
        <begin position="1169"/>
        <end position="1226"/>
    </location>
</feature>
<dbReference type="InterPro" id="IPR036034">
    <property type="entry name" value="PDZ_sf"/>
</dbReference>
<dbReference type="HOGENOM" id="CLU_241388_0_0_1"/>
<sequence length="1684" mass="185190">MSMQGDGGFEPESMALELQDSLSTENSEDDGSSSNRAYVPCGVGATVKRMEDGLLKVLGVVNGSELRVGDVLVRINGQPVKGRSTEEATSMYGSKVEVHVLREGSDEPQKVNLVRHFKAKRAQHRMIPKSASVRAGQGSSSLRKNASSSPTNVQHQQSPIMSSQRQGQTLTRPTATSNDVNEDARKELADPASWWKEPQGNELQVNTTRVEQSISQASFDPEAGGGEISGEPERSISQASFDPEAGGGEISGELERSISQASFDPEAGGGEISGELERSISQASFDPEAGGGEISGELERSISQASFDPEAGGGEISGELERSVSQASFDPEAGGGEISGELERSISQASFDPESIPGSLTEKSRNTQKSFDPEELHFDDKSIMSADRSFDPENILYSASGRIEGYRASESRKRQVLPNRISFASSKSYDPEVDFGSQDSKNASFDPERFSFASENSFDPERSTWDAERVQALSSQISLDPEVDVEQDLPERESARGGAVPPPVEERRDGATDARSRDMLAGNRAEGRSGQDISHLSALLRSALEGMSKSEDPFDDKVGQEGGVEECKREASRQSVASFDPELQGDRSKICSTVLSFDPERELSLLCDRRSPMSQSDGDVGGLKEVGGSNLLQDRQAISFNPSAAVCVKVGQESGRFIVKSCWGDAQDMLDIGDELVKVDGFLLLGKTLEQVEVLLQGEGGTRVEVELQSCMGHQKRVWLQRSDQVIAEVSRQFSVPTIGSPPSGVYGRIDPSVVIQQLEVKYKSALLDAIQQRSLTKQLEERVLELEGKLMEAERKRDSTGGTSAGWMEEMEVKCASLERQLEKLQRVSQETESQLVQEKKRVERVEEEKNALSKSLRELQTNMNKLKEEKTVLHEEIKVLRSQQGDRVQKQQVEQLLSEKKLLLDEVTKLESEGHQKETKIVNLQQQLLSARKGREEDRTVEAKRKFSQDLFSLLQRCQANLEHFKEILEDTACGVDYEVLNLLIFLLEKQLKRGEEIGRREGKRDQKPRAHRLAAKSEVSLDPSMWIRDEEDEDEDEDEAEGEGDIGISLRKLETGEFELLGMQHGSSAHRSGVLEVGDVLLKIDEHSVTGLSHAQVCSYIAGEEGTFVQLELRRGDRILVVEVRRELMTHRRPPPSAQASGEFDPSVYAGSYEEEGEEYEEEECGIGLSVGRDEEGMYRVTEVVLGGPADATGRVMVGDVLLAVDGKTADETSPQEIVSLLRGPPRSQLELKMMRERQPADARVWRALSEFSILHPEEFDERGLQEEEEEKEEEERRGGRRRGGAKEETRSKNTVEELKQSLMKRNEQITTLQARMEEAERAKEGLLGHINQLLARAQQESSKSEQQAPERGTAGQEPSGIQHDMGDRFSIGVKFQLEASGFYKVVQVSKQMTSARGGKAQVGDTLLMVEGRSVLSFTPDQLFDALCGPPSSWLVLGLRRIDSNGLLVVIHVTLQRTEKISRQTEVLEANEERTLTSISTSSTVKLHTDQQPCGVGITFSRSKNGYFVVKALAPGGPAASSKQVNAGDMLISVDGKKIRGIRFDQLTSLMLGEENSLVELGLLGNDHEMIKVALKRGRVGPVGRAADKSLEDTMSRSSVKEKVSSPKQEQQSPAGDSRLYGTGIVFHKDTQGYFNVKSVVSPFNHSSAGVEPGDMLMSVNGKTVHGIRQAGVLGVQRRSM</sequence>